<dbReference type="EMBL" id="AAOE01000004">
    <property type="protein sequence ID" value="EAR10384.1"/>
    <property type="molecule type" value="Genomic_DNA"/>
</dbReference>
<feature type="domain" description="LD-carboxypeptidase C-terminal" evidence="4">
    <location>
        <begin position="211"/>
        <end position="334"/>
    </location>
</feature>
<accession>A4BBP9</accession>
<sequence length="345" mass="37978">MLMLIKPKPLFPGARVAAVTLSWGGPAAFPHRYQAGKQQFQDAFDVEVVEMPHTLADDGWLARNPKARAEDLMAAFADDRIDGIISTIGGDDSMRLIPHVDLTVIRNNPKVFCGYSDTTVSHLLCHKAGLVSFYGPAFMSGFAENGGIPPYLENSFRQQVFAENNLIELTPNTEGWTVEHLGWDDPARQSQRRQLTPCTGWQYLQGKGIHRGHLLGGCLEVLEMLRGTPAWPTPEQWQGAVLFLETSEEGAPPTALIRSLRSFAAEGVLKGLAGVLFGRPGGQLNPADFRKYDEALIQVIRDEEGLTELPIVTHMDFGHTDPMMTFAIGAAIRINCDSQTLHQAF</sequence>
<gene>
    <name evidence="5" type="ORF">MED297_01145</name>
</gene>
<evidence type="ECO:0000256" key="2">
    <source>
        <dbReference type="ARBA" id="ARBA00022801"/>
    </source>
</evidence>
<dbReference type="HOGENOM" id="CLU_034346_1_0_6"/>
<reference evidence="5 6" key="1">
    <citation type="submission" date="2006-02" db="EMBL/GenBank/DDBJ databases">
        <authorList>
            <person name="Pinhassi J."/>
            <person name="Pedros-Alio C."/>
            <person name="Ferriera S."/>
            <person name="Johnson J."/>
            <person name="Kravitz S."/>
            <person name="Halpern A."/>
            <person name="Remington K."/>
            <person name="Beeson K."/>
            <person name="Tran B."/>
            <person name="Rogers Y.-H."/>
            <person name="Friedman R."/>
            <person name="Venter J.C."/>
        </authorList>
    </citation>
    <scope>NUCLEOTIDE SEQUENCE [LARGE SCALE GENOMIC DNA]</scope>
    <source>
        <strain evidence="5 6">MED297</strain>
    </source>
</reference>
<dbReference type="InterPro" id="IPR027478">
    <property type="entry name" value="LdcA_N"/>
</dbReference>
<dbReference type="InterPro" id="IPR040921">
    <property type="entry name" value="Peptidase_S66C"/>
</dbReference>
<dbReference type="Pfam" id="PF17676">
    <property type="entry name" value="Peptidase_S66C"/>
    <property type="match status" value="1"/>
</dbReference>
<dbReference type="SUPFAM" id="SSF141986">
    <property type="entry name" value="LD-carboxypeptidase A C-terminal domain-like"/>
    <property type="match status" value="1"/>
</dbReference>
<evidence type="ECO:0000256" key="1">
    <source>
        <dbReference type="ARBA" id="ARBA00010233"/>
    </source>
</evidence>
<dbReference type="InterPro" id="IPR003507">
    <property type="entry name" value="S66_fam"/>
</dbReference>
<dbReference type="SUPFAM" id="SSF52317">
    <property type="entry name" value="Class I glutamine amidotransferase-like"/>
    <property type="match status" value="1"/>
</dbReference>
<dbReference type="Gene3D" id="3.50.30.60">
    <property type="entry name" value="LD-carboxypeptidase A C-terminal domain-like"/>
    <property type="match status" value="1"/>
</dbReference>
<keyword evidence="6" id="KW-1185">Reference proteome</keyword>
<name>A4BBP9_9GAMM</name>
<evidence type="ECO:0000259" key="4">
    <source>
        <dbReference type="Pfam" id="PF17676"/>
    </source>
</evidence>
<keyword evidence="2" id="KW-0378">Hydrolase</keyword>
<dbReference type="InterPro" id="IPR027461">
    <property type="entry name" value="Carboxypeptidase_A_C_sf"/>
</dbReference>
<dbReference type="PANTHER" id="PTHR30237:SF4">
    <property type="entry name" value="LD-CARBOXYPEPTIDASE C-TERMINAL DOMAIN-CONTAINING PROTEIN"/>
    <property type="match status" value="1"/>
</dbReference>
<dbReference type="CDD" id="cd07062">
    <property type="entry name" value="Peptidase_S66_mccF_like"/>
    <property type="match status" value="1"/>
</dbReference>
<dbReference type="GO" id="GO:0016787">
    <property type="term" value="F:hydrolase activity"/>
    <property type="evidence" value="ECO:0007669"/>
    <property type="project" value="UniProtKB-KW"/>
</dbReference>
<feature type="domain" description="LD-carboxypeptidase N-terminal" evidence="3">
    <location>
        <begin position="16"/>
        <end position="135"/>
    </location>
</feature>
<protein>
    <submittedName>
        <fullName evidence="5">Microcin C7 self-immunity protein mccF</fullName>
    </submittedName>
</protein>
<dbReference type="RefSeq" id="WP_008046592.1">
    <property type="nucleotide sequence ID" value="NZ_CH724153.1"/>
</dbReference>
<evidence type="ECO:0000313" key="5">
    <source>
        <dbReference type="EMBL" id="EAR10384.1"/>
    </source>
</evidence>
<proteinExistence type="inferred from homology"/>
<comment type="similarity">
    <text evidence="1">Belongs to the peptidase S66 family.</text>
</comment>
<dbReference type="Gene3D" id="3.40.50.10740">
    <property type="entry name" value="Class I glutamine amidotransferase-like"/>
    <property type="match status" value="1"/>
</dbReference>
<dbReference type="STRING" id="314283.MED297_01145"/>
<evidence type="ECO:0000313" key="6">
    <source>
        <dbReference type="Proteomes" id="UP000005953"/>
    </source>
</evidence>
<dbReference type="Proteomes" id="UP000005953">
    <property type="component" value="Unassembled WGS sequence"/>
</dbReference>
<dbReference type="InterPro" id="IPR029062">
    <property type="entry name" value="Class_I_gatase-like"/>
</dbReference>
<dbReference type="PANTHER" id="PTHR30237">
    <property type="entry name" value="MURAMOYLTETRAPEPTIDE CARBOXYPEPTIDASE"/>
    <property type="match status" value="1"/>
</dbReference>
<comment type="caution">
    <text evidence="5">The sequence shown here is derived from an EMBL/GenBank/DDBJ whole genome shotgun (WGS) entry which is preliminary data.</text>
</comment>
<evidence type="ECO:0000259" key="3">
    <source>
        <dbReference type="Pfam" id="PF02016"/>
    </source>
</evidence>
<dbReference type="Pfam" id="PF02016">
    <property type="entry name" value="Peptidase_S66"/>
    <property type="match status" value="1"/>
</dbReference>
<dbReference type="PIRSF" id="PIRSF028757">
    <property type="entry name" value="LD-carboxypeptidase"/>
    <property type="match status" value="1"/>
</dbReference>
<dbReference type="OrthoDB" id="9807329at2"/>
<dbReference type="AlphaFoldDB" id="A4BBP9"/>
<organism evidence="5 6">
    <name type="scientific">Reinekea blandensis MED297</name>
    <dbReference type="NCBI Taxonomy" id="314283"/>
    <lineage>
        <taxon>Bacteria</taxon>
        <taxon>Pseudomonadati</taxon>
        <taxon>Pseudomonadota</taxon>
        <taxon>Gammaproteobacteria</taxon>
        <taxon>Oceanospirillales</taxon>
        <taxon>Saccharospirillaceae</taxon>
        <taxon>Reinekea</taxon>
    </lineage>
</organism>
<dbReference type="InterPro" id="IPR040449">
    <property type="entry name" value="Peptidase_S66_N"/>
</dbReference>